<dbReference type="GO" id="GO:0016020">
    <property type="term" value="C:membrane"/>
    <property type="evidence" value="ECO:0007669"/>
    <property type="project" value="UniProtKB-SubCell"/>
</dbReference>
<dbReference type="Gene3D" id="3.60.20.10">
    <property type="entry name" value="Glutamine Phosphoribosylpyrophosphate, subunit 1, domain 1"/>
    <property type="match status" value="2"/>
</dbReference>
<evidence type="ECO:0000256" key="1">
    <source>
        <dbReference type="ARBA" id="ARBA00004141"/>
    </source>
</evidence>
<dbReference type="PANTHER" id="PTHR24023">
    <property type="entry name" value="COLLAGEN ALPHA"/>
    <property type="match status" value="1"/>
</dbReference>
<keyword evidence="3" id="KW-0133">Cell shape</keyword>
<dbReference type="InterPro" id="IPR029055">
    <property type="entry name" value="Ntn_hydrolases_N"/>
</dbReference>
<evidence type="ECO:0000256" key="6">
    <source>
        <dbReference type="SAM" id="MobiDB-lite"/>
    </source>
</evidence>
<sequence length="1117" mass="118417">MPGEKGDQGNAGPRGPQGNKGAQGLVGPQGFKGDKGEQGIQGPRGFKGLSGSRGAKGEQGHSGMDANPEEVADKLVTTRATGFKEMMLNFTDSSGKMLMEELAGSSSLHTGVAQKLIDNETIANKVLEYRDKGGNLLLEQQIIGRLYDENIHEGIATKLIDDRAQDLADALLSSADNDTLVEKLANSTELTKSISEELRKNPGKVQGPKGGKGDKGADGAPGIPGEKGDEGIQGSQGFNGTQGEKGSQGLKGDKGEFGAPGTDGLPGAKGDTGPQGLVGPRGDQGDMGAKGVDGLPGLQGFNGTQGEKGAQGLVGPKGDKGDSGPVGPQGVDGAPGVSGNKGDAGPKGDMGDKGDTGAPGAAGLKGDKGVDGAPGVSGNKGDAGPKGDMGDKGDTGLPGMPGEKGDQGNAGPRGPQGNKGAQGLVGPKGNTGAPGPKGSKGEDGIGAAVADQFLRKMNQTKIETQNAQKAAEVAKSASEKSAKEAKDFKEEADNFVDKAFRSEQNTQALYSKVKDIFCKTKPTDQVCTARIKKREIKNSDNLPVTSGADRMERTLENNEQQRGFVNIEKTATDNEQPRSFMSDVTPPSSFKAIDLKAVNCLRLEINNNKYTIRSHIGTAELGDTISDLKLQKLGDKIVLYKGKSPLKVKNKDGEEENLIIEQEDIISANRDNIIEKLRSKPIEISLYHIEDIPYFGAKLPISRHSTTTEVLNFINFNDENDPVLQKIKGENGGLYFTIKDDNIYISDKNGKCLPVCKDDSCYKYQYTKDKCGVLTISDVSTIIGNLTETNNEKQKFTLQKGEELSDNIYEANVALNDKPIATLPKIGYYMLDDQLVMRNHVTKEELYSAEGFTKTSLFKGVIIDFGYLYVPFAAFVIVGSANAVNLTDVDPLGIGYNAQQSQIAIGSGGLLGKGFVNGSQTQLGFLPEKRTDFAFAVLSEEWGFLDEMREECGVFGISCNNDAAFNSILALHALQHRGQESFGVVTSNNDKLHSYHFQGQVSSVFDDIDEIKKSLPGDCAIGHVRYSTSGSKFGVQPMLGKSGKFGDFAIAHNDTPECKDLIAANKSVEEIKEVIGVDSLAFLSIDGLYQAVKGEVRNNATPQYCDACFTGDYPIGK</sequence>
<proteinExistence type="predicted"/>
<dbReference type="SUPFAM" id="SSF53271">
    <property type="entry name" value="PRTase-like"/>
    <property type="match status" value="1"/>
</dbReference>
<feature type="region of interest" description="Disordered" evidence="6">
    <location>
        <begin position="1"/>
        <end position="70"/>
    </location>
</feature>
<feature type="compositionally biased region" description="Polar residues" evidence="6">
    <location>
        <begin position="233"/>
        <end position="245"/>
    </location>
</feature>
<dbReference type="SUPFAM" id="SSF56235">
    <property type="entry name" value="N-terminal nucleophile aminohydrolases (Ntn hydrolases)"/>
    <property type="match status" value="1"/>
</dbReference>
<dbReference type="Pfam" id="PF01391">
    <property type="entry name" value="Collagen"/>
    <property type="match status" value="3"/>
</dbReference>
<dbReference type="InterPro" id="IPR029057">
    <property type="entry name" value="PRTase-like"/>
</dbReference>
<dbReference type="GO" id="GO:0051301">
    <property type="term" value="P:cell division"/>
    <property type="evidence" value="ECO:0007669"/>
    <property type="project" value="InterPro"/>
</dbReference>
<dbReference type="AlphaFoldDB" id="A0A7R9HDM1"/>
<evidence type="ECO:0000259" key="7">
    <source>
        <dbReference type="PROSITE" id="PS51278"/>
    </source>
</evidence>
<keyword evidence="4" id="KW-1133">Transmembrane helix</keyword>
<protein>
    <recommendedName>
        <fullName evidence="7">Glutamine amidotransferase type-2 domain-containing protein</fullName>
    </recommendedName>
</protein>
<evidence type="ECO:0000256" key="3">
    <source>
        <dbReference type="ARBA" id="ARBA00022960"/>
    </source>
</evidence>
<evidence type="ECO:0000313" key="8">
    <source>
        <dbReference type="EMBL" id="CAD7415482.1"/>
    </source>
</evidence>
<accession>A0A7R9HDM1</accession>
<feature type="region of interest" description="Disordered" evidence="6">
    <location>
        <begin position="192"/>
        <end position="444"/>
    </location>
</feature>
<dbReference type="PANTHER" id="PTHR24023:SF1082">
    <property type="entry name" value="COLLAGEN TRIPLE HELIX REPEAT"/>
    <property type="match status" value="1"/>
</dbReference>
<dbReference type="InterPro" id="IPR001182">
    <property type="entry name" value="FtsW/RodA"/>
</dbReference>
<evidence type="ECO:0000256" key="5">
    <source>
        <dbReference type="ARBA" id="ARBA00023136"/>
    </source>
</evidence>
<feature type="compositionally biased region" description="Basic and acidic residues" evidence="6">
    <location>
        <begin position="383"/>
        <end position="394"/>
    </location>
</feature>
<evidence type="ECO:0000256" key="4">
    <source>
        <dbReference type="ARBA" id="ARBA00022989"/>
    </source>
</evidence>
<dbReference type="Pfam" id="PF01098">
    <property type="entry name" value="FTSW_RODA_SPOVE"/>
    <property type="match status" value="1"/>
</dbReference>
<keyword evidence="2" id="KW-0812">Transmembrane</keyword>
<dbReference type="EMBL" id="OD009314">
    <property type="protein sequence ID" value="CAD7415482.1"/>
    <property type="molecule type" value="Genomic_DNA"/>
</dbReference>
<organism evidence="8">
    <name type="scientific">Timema poppense</name>
    <name type="common">Walking stick</name>
    <dbReference type="NCBI Taxonomy" id="170557"/>
    <lineage>
        <taxon>Eukaryota</taxon>
        <taxon>Metazoa</taxon>
        <taxon>Ecdysozoa</taxon>
        <taxon>Arthropoda</taxon>
        <taxon>Hexapoda</taxon>
        <taxon>Insecta</taxon>
        <taxon>Pterygota</taxon>
        <taxon>Neoptera</taxon>
        <taxon>Polyneoptera</taxon>
        <taxon>Phasmatodea</taxon>
        <taxon>Timematodea</taxon>
        <taxon>Timematoidea</taxon>
        <taxon>Timematidae</taxon>
        <taxon>Timema</taxon>
    </lineage>
</organism>
<keyword evidence="5" id="KW-0472">Membrane</keyword>
<dbReference type="InterPro" id="IPR017932">
    <property type="entry name" value="GATase_2_dom"/>
</dbReference>
<name>A0A7R9HDM1_TIMPO</name>
<feature type="domain" description="Glutamine amidotransferase type-2" evidence="7">
    <location>
        <begin position="952"/>
        <end position="1117"/>
    </location>
</feature>
<feature type="compositionally biased region" description="Basic and acidic residues" evidence="6">
    <location>
        <begin position="344"/>
        <end position="355"/>
    </location>
</feature>
<dbReference type="GO" id="GO:0008360">
    <property type="term" value="P:regulation of cell shape"/>
    <property type="evidence" value="ECO:0007669"/>
    <property type="project" value="UniProtKB-KW"/>
</dbReference>
<dbReference type="InterPro" id="IPR050149">
    <property type="entry name" value="Collagen_superfamily"/>
</dbReference>
<dbReference type="GO" id="GO:0031012">
    <property type="term" value="C:extracellular matrix"/>
    <property type="evidence" value="ECO:0007669"/>
    <property type="project" value="TreeGrafter"/>
</dbReference>
<comment type="subcellular location">
    <subcellularLocation>
        <location evidence="1">Membrane</location>
        <topology evidence="1">Multi-pass membrane protein</topology>
    </subcellularLocation>
</comment>
<dbReference type="InterPro" id="IPR008160">
    <property type="entry name" value="Collagen"/>
</dbReference>
<evidence type="ECO:0000256" key="2">
    <source>
        <dbReference type="ARBA" id="ARBA00022692"/>
    </source>
</evidence>
<dbReference type="Gene3D" id="3.40.50.2020">
    <property type="match status" value="1"/>
</dbReference>
<reference evidence="8" key="1">
    <citation type="submission" date="2020-11" db="EMBL/GenBank/DDBJ databases">
        <authorList>
            <person name="Tran Van P."/>
        </authorList>
    </citation>
    <scope>NUCLEOTIDE SEQUENCE</scope>
</reference>
<gene>
    <name evidence="8" type="ORF">TPSB3V08_LOCUS10354</name>
</gene>
<dbReference type="PROSITE" id="PS51278">
    <property type="entry name" value="GATASE_TYPE_2"/>
    <property type="match status" value="1"/>
</dbReference>
<dbReference type="GO" id="GO:0005615">
    <property type="term" value="C:extracellular space"/>
    <property type="evidence" value="ECO:0007669"/>
    <property type="project" value="TreeGrafter"/>
</dbReference>